<accession>B5YLU1</accession>
<evidence type="ECO:0000256" key="1">
    <source>
        <dbReference type="SAM" id="MobiDB-lite"/>
    </source>
</evidence>
<reference evidence="2 3" key="1">
    <citation type="journal article" date="2004" name="Science">
        <title>The genome of the diatom Thalassiosira pseudonana: ecology, evolution, and metabolism.</title>
        <authorList>
            <person name="Armbrust E.V."/>
            <person name="Berges J.A."/>
            <person name="Bowler C."/>
            <person name="Green B.R."/>
            <person name="Martinez D."/>
            <person name="Putnam N.H."/>
            <person name="Zhou S."/>
            <person name="Allen A.E."/>
            <person name="Apt K.E."/>
            <person name="Bechner M."/>
            <person name="Brzezinski M.A."/>
            <person name="Chaal B.K."/>
            <person name="Chiovitti A."/>
            <person name="Davis A.K."/>
            <person name="Demarest M.S."/>
            <person name="Detter J.C."/>
            <person name="Glavina T."/>
            <person name="Goodstein D."/>
            <person name="Hadi M.Z."/>
            <person name="Hellsten U."/>
            <person name="Hildebrand M."/>
            <person name="Jenkins B.D."/>
            <person name="Jurka J."/>
            <person name="Kapitonov V.V."/>
            <person name="Kroger N."/>
            <person name="Lau W.W."/>
            <person name="Lane T.W."/>
            <person name="Larimer F.W."/>
            <person name="Lippmeier J.C."/>
            <person name="Lucas S."/>
            <person name="Medina M."/>
            <person name="Montsant A."/>
            <person name="Obornik M."/>
            <person name="Parker M.S."/>
            <person name="Palenik B."/>
            <person name="Pazour G.J."/>
            <person name="Richardson P.M."/>
            <person name="Rynearson T.A."/>
            <person name="Saito M.A."/>
            <person name="Schwartz D.C."/>
            <person name="Thamatrakoln K."/>
            <person name="Valentin K."/>
            <person name="Vardi A."/>
            <person name="Wilkerson F.P."/>
            <person name="Rokhsar D.S."/>
        </authorList>
    </citation>
    <scope>NUCLEOTIDE SEQUENCE [LARGE SCALE GENOMIC DNA]</scope>
    <source>
        <strain evidence="2 3">CCMP1335</strain>
    </source>
</reference>
<dbReference type="Proteomes" id="UP000001449">
    <property type="component" value="Chromosome 18"/>
</dbReference>
<dbReference type="RefSeq" id="XP_002295419.1">
    <property type="nucleotide sequence ID" value="XM_002295383.1"/>
</dbReference>
<dbReference type="KEGG" id="tps:THAPS_10898"/>
<evidence type="ECO:0000313" key="3">
    <source>
        <dbReference type="Proteomes" id="UP000001449"/>
    </source>
</evidence>
<feature type="region of interest" description="Disordered" evidence="1">
    <location>
        <begin position="214"/>
        <end position="246"/>
    </location>
</feature>
<keyword evidence="3" id="KW-1185">Reference proteome</keyword>
<feature type="compositionally biased region" description="Polar residues" evidence="1">
    <location>
        <begin position="48"/>
        <end position="57"/>
    </location>
</feature>
<dbReference type="PaxDb" id="35128-Thaps10898"/>
<feature type="region of interest" description="Disordered" evidence="1">
    <location>
        <begin position="142"/>
        <end position="180"/>
    </location>
</feature>
<dbReference type="GeneID" id="7444278"/>
<dbReference type="InParanoid" id="B5YLU1"/>
<feature type="region of interest" description="Disordered" evidence="1">
    <location>
        <begin position="37"/>
        <end position="60"/>
    </location>
</feature>
<dbReference type="EMBL" id="CP001159">
    <property type="protein sequence ID" value="ACI64136.1"/>
    <property type="molecule type" value="Genomic_DNA"/>
</dbReference>
<protein>
    <submittedName>
        <fullName evidence="2">Uncharacterized protein</fullName>
    </submittedName>
</protein>
<reference evidence="2 3" key="2">
    <citation type="journal article" date="2008" name="Nature">
        <title>The Phaeodactylum genome reveals the evolutionary history of diatom genomes.</title>
        <authorList>
            <person name="Bowler C."/>
            <person name="Allen A.E."/>
            <person name="Badger J.H."/>
            <person name="Grimwood J."/>
            <person name="Jabbari K."/>
            <person name="Kuo A."/>
            <person name="Maheswari U."/>
            <person name="Martens C."/>
            <person name="Maumus F."/>
            <person name="Otillar R.P."/>
            <person name="Rayko E."/>
            <person name="Salamov A."/>
            <person name="Vandepoele K."/>
            <person name="Beszteri B."/>
            <person name="Gruber A."/>
            <person name="Heijde M."/>
            <person name="Katinka M."/>
            <person name="Mock T."/>
            <person name="Valentin K."/>
            <person name="Verret F."/>
            <person name="Berges J.A."/>
            <person name="Brownlee C."/>
            <person name="Cadoret J.P."/>
            <person name="Chiovitti A."/>
            <person name="Choi C.J."/>
            <person name="Coesel S."/>
            <person name="De Martino A."/>
            <person name="Detter J.C."/>
            <person name="Durkin C."/>
            <person name="Falciatore A."/>
            <person name="Fournet J."/>
            <person name="Haruta M."/>
            <person name="Huysman M.J."/>
            <person name="Jenkins B.D."/>
            <person name="Jiroutova K."/>
            <person name="Jorgensen R.E."/>
            <person name="Joubert Y."/>
            <person name="Kaplan A."/>
            <person name="Kroger N."/>
            <person name="Kroth P.G."/>
            <person name="La Roche J."/>
            <person name="Lindquist E."/>
            <person name="Lommer M."/>
            <person name="Martin-Jezequel V."/>
            <person name="Lopez P.J."/>
            <person name="Lucas S."/>
            <person name="Mangogna M."/>
            <person name="McGinnis K."/>
            <person name="Medlin L.K."/>
            <person name="Montsant A."/>
            <person name="Oudot-Le Secq M.P."/>
            <person name="Napoli C."/>
            <person name="Obornik M."/>
            <person name="Parker M.S."/>
            <person name="Petit J.L."/>
            <person name="Porcel B.M."/>
            <person name="Poulsen N."/>
            <person name="Robison M."/>
            <person name="Rychlewski L."/>
            <person name="Rynearson T.A."/>
            <person name="Schmutz J."/>
            <person name="Shapiro H."/>
            <person name="Siaut M."/>
            <person name="Stanley M."/>
            <person name="Sussman M.R."/>
            <person name="Taylor A.R."/>
            <person name="Vardi A."/>
            <person name="von Dassow P."/>
            <person name="Vyverman W."/>
            <person name="Willis A."/>
            <person name="Wyrwicz L.S."/>
            <person name="Rokhsar D.S."/>
            <person name="Weissenbach J."/>
            <person name="Armbrust E.V."/>
            <person name="Green B.R."/>
            <person name="Van de Peer Y."/>
            <person name="Grigoriev I.V."/>
        </authorList>
    </citation>
    <scope>NUCLEOTIDE SEQUENCE [LARGE SCALE GENOMIC DNA]</scope>
    <source>
        <strain evidence="2 3">CCMP1335</strain>
    </source>
</reference>
<evidence type="ECO:0000313" key="2">
    <source>
        <dbReference type="EMBL" id="ACI64136.1"/>
    </source>
</evidence>
<sequence>MPPPACTTTSLGQHSLSLHFINLLPSYHVATSMPLVEDDDESHHGSLASPQRPQTQRVVDDDEDGLEKYCVCGADMDEVQVGNMTCHPNNVIQWIRPSNYCFRTNTYGDNTTSPYLYSPSAPVGPTSCEYCGKSNTNDCPSNLPDQINTKRDNSSTSNSGTRNNGTHNNNHEETTTCPRPKLFFLKKKPPFATSDGWNPKTDYRLNLLEPPSSVEGRRGAWGEVRNMGGNTSTKHSNRGDRGSGSGANVFGVGGSYGVGNQKAPSAVSGVAGSGCGSGFGYEESEVTCSSGGDCGAAGFSDQGGKDKALSPADWVSGLLEKL</sequence>
<name>B5YLU1_THAPS</name>
<gene>
    <name evidence="2" type="ORF">THAPS_10898</name>
</gene>
<dbReference type="HOGENOM" id="CLU_864628_0_0_1"/>
<dbReference type="AlphaFoldDB" id="B5YLU1"/>
<proteinExistence type="predicted"/>
<feature type="compositionally biased region" description="Low complexity" evidence="1">
    <location>
        <begin position="154"/>
        <end position="168"/>
    </location>
</feature>
<organism evidence="2 3">
    <name type="scientific">Thalassiosira pseudonana</name>
    <name type="common">Marine diatom</name>
    <name type="synonym">Cyclotella nana</name>
    <dbReference type="NCBI Taxonomy" id="35128"/>
    <lineage>
        <taxon>Eukaryota</taxon>
        <taxon>Sar</taxon>
        <taxon>Stramenopiles</taxon>
        <taxon>Ochrophyta</taxon>
        <taxon>Bacillariophyta</taxon>
        <taxon>Coscinodiscophyceae</taxon>
        <taxon>Thalassiosirophycidae</taxon>
        <taxon>Thalassiosirales</taxon>
        <taxon>Thalassiosiraceae</taxon>
        <taxon>Thalassiosira</taxon>
    </lineage>
</organism>